<organism evidence="7 8">
    <name type="scientific">Candidatus Wolfebacteria bacterium RIFCSPHIGHO2_01_FULL_48_22</name>
    <dbReference type="NCBI Taxonomy" id="1802555"/>
    <lineage>
        <taxon>Bacteria</taxon>
        <taxon>Candidatus Wolfeibacteriota</taxon>
    </lineage>
</organism>
<keyword evidence="2" id="KW-1277">Toxin-antitoxin system</keyword>
<dbReference type="InterPro" id="IPR051813">
    <property type="entry name" value="HepT_RNase_toxin"/>
</dbReference>
<dbReference type="Gene3D" id="1.20.120.580">
    <property type="entry name" value="bsu32300-like"/>
    <property type="match status" value="1"/>
</dbReference>
<name>A0A1F8DRY5_9BACT</name>
<dbReference type="STRING" id="1802555.A2755_03475"/>
<dbReference type="AlphaFoldDB" id="A0A1F8DRY5"/>
<protein>
    <recommendedName>
        <fullName evidence="9">DUF86 domain-containing protein</fullName>
    </recommendedName>
</protein>
<dbReference type="PANTHER" id="PTHR34139:SF1">
    <property type="entry name" value="RNASE MJ1380-RELATED"/>
    <property type="match status" value="1"/>
</dbReference>
<sequence>MRKDPQTLLKHIKESIEWVESYVAGLSFEDFFRSQEKQDAVSKRLEIIGEAVKNLPQEIRDAHTEIPWKEITGMRDRLIHEYFSIDAELVWDTIGSDMTKLKKWVVEFLNKKE</sequence>
<gene>
    <name evidence="7" type="ORF">A2755_03475</name>
</gene>
<evidence type="ECO:0000256" key="3">
    <source>
        <dbReference type="ARBA" id="ARBA00022722"/>
    </source>
</evidence>
<evidence type="ECO:0000313" key="7">
    <source>
        <dbReference type="EMBL" id="OGM90588.1"/>
    </source>
</evidence>
<keyword evidence="1" id="KW-0597">Phosphoprotein</keyword>
<dbReference type="GO" id="GO:0000166">
    <property type="term" value="F:nucleotide binding"/>
    <property type="evidence" value="ECO:0007669"/>
    <property type="project" value="UniProtKB-KW"/>
</dbReference>
<comment type="caution">
    <text evidence="7">The sequence shown here is derived from an EMBL/GenBank/DDBJ whole genome shotgun (WGS) entry which is preliminary data.</text>
</comment>
<dbReference type="GO" id="GO:0004540">
    <property type="term" value="F:RNA nuclease activity"/>
    <property type="evidence" value="ECO:0007669"/>
    <property type="project" value="InterPro"/>
</dbReference>
<dbReference type="PANTHER" id="PTHR34139">
    <property type="entry name" value="UPF0331 PROTEIN MJ0127"/>
    <property type="match status" value="1"/>
</dbReference>
<dbReference type="EMBL" id="MGIP01000019">
    <property type="protein sequence ID" value="OGM90588.1"/>
    <property type="molecule type" value="Genomic_DNA"/>
</dbReference>
<evidence type="ECO:0000256" key="4">
    <source>
        <dbReference type="ARBA" id="ARBA00022741"/>
    </source>
</evidence>
<evidence type="ECO:0008006" key="9">
    <source>
        <dbReference type="Google" id="ProtNLM"/>
    </source>
</evidence>
<keyword evidence="5" id="KW-0378">Hydrolase</keyword>
<evidence type="ECO:0000256" key="2">
    <source>
        <dbReference type="ARBA" id="ARBA00022649"/>
    </source>
</evidence>
<dbReference type="Proteomes" id="UP000177029">
    <property type="component" value="Unassembled WGS sequence"/>
</dbReference>
<evidence type="ECO:0000256" key="6">
    <source>
        <dbReference type="ARBA" id="ARBA00024207"/>
    </source>
</evidence>
<evidence type="ECO:0000256" key="1">
    <source>
        <dbReference type="ARBA" id="ARBA00022553"/>
    </source>
</evidence>
<evidence type="ECO:0000313" key="8">
    <source>
        <dbReference type="Proteomes" id="UP000177029"/>
    </source>
</evidence>
<keyword evidence="4" id="KW-0547">Nucleotide-binding</keyword>
<keyword evidence="3" id="KW-0540">Nuclease</keyword>
<dbReference type="GO" id="GO:0110001">
    <property type="term" value="C:toxin-antitoxin complex"/>
    <property type="evidence" value="ECO:0007669"/>
    <property type="project" value="InterPro"/>
</dbReference>
<comment type="similarity">
    <text evidence="6">Belongs to the HepT RNase toxin family.</text>
</comment>
<dbReference type="GO" id="GO:0016787">
    <property type="term" value="F:hydrolase activity"/>
    <property type="evidence" value="ECO:0007669"/>
    <property type="project" value="UniProtKB-KW"/>
</dbReference>
<proteinExistence type="inferred from homology"/>
<dbReference type="InterPro" id="IPR037038">
    <property type="entry name" value="HepT-like_sf"/>
</dbReference>
<evidence type="ECO:0000256" key="5">
    <source>
        <dbReference type="ARBA" id="ARBA00022801"/>
    </source>
</evidence>
<dbReference type="InterPro" id="IPR008201">
    <property type="entry name" value="HepT-like"/>
</dbReference>
<reference evidence="7 8" key="1">
    <citation type="journal article" date="2016" name="Nat. Commun.">
        <title>Thousands of microbial genomes shed light on interconnected biogeochemical processes in an aquifer system.</title>
        <authorList>
            <person name="Anantharaman K."/>
            <person name="Brown C.T."/>
            <person name="Hug L.A."/>
            <person name="Sharon I."/>
            <person name="Castelle C.J."/>
            <person name="Probst A.J."/>
            <person name="Thomas B.C."/>
            <person name="Singh A."/>
            <person name="Wilkins M.J."/>
            <person name="Karaoz U."/>
            <person name="Brodie E.L."/>
            <person name="Williams K.H."/>
            <person name="Hubbard S.S."/>
            <person name="Banfield J.F."/>
        </authorList>
    </citation>
    <scope>NUCLEOTIDE SEQUENCE [LARGE SCALE GENOMIC DNA]</scope>
</reference>
<dbReference type="Pfam" id="PF01934">
    <property type="entry name" value="HepT-like"/>
    <property type="match status" value="1"/>
</dbReference>
<accession>A0A1F8DRY5</accession>